<dbReference type="PANTHER" id="PTHR12526">
    <property type="entry name" value="GLYCOSYLTRANSFERASE"/>
    <property type="match status" value="1"/>
</dbReference>
<organism evidence="5 6">
    <name type="scientific">Sulfurisoma sediminicola</name>
    <dbReference type="NCBI Taxonomy" id="1381557"/>
    <lineage>
        <taxon>Bacteria</taxon>
        <taxon>Pseudomonadati</taxon>
        <taxon>Pseudomonadota</taxon>
        <taxon>Betaproteobacteria</taxon>
        <taxon>Nitrosomonadales</taxon>
        <taxon>Sterolibacteriaceae</taxon>
        <taxon>Sulfurisoma</taxon>
    </lineage>
</organism>
<dbReference type="OrthoDB" id="484631at2"/>
<sequence>MTRVLVLDTGKEWGGGTNSLLELLKRIDRKRFDISACFYHDYARGEGSSISRELAALGIPFTRLPDLRQPLWAKLAKELARGLLGWHRGLRARAVFAIERAWRIEPRAAQVEQLLREGGHGLLYLNNQPSSNLEGYLAGEVAGVPVVQHCRIDAALNAAEIAATNRMARAVICVSQGVADSLRAQGIDAGRIVVVHNAIDGAQPLPTPQPLPQVPTGALVVGTVGQLVKRKSVDDLLHALKKLGGSGTAADLPAPTTGTPLHALIVGAGPEEQALRSLASELGLADRVHFAGFQREPLPWLAAMDIFVLASSKEGLPRVILEAMLLGKPVVAARAVGSTELVSDGDTGFLYAHGDVAALAARIDELAGNAALRARLGQVGRTRVLAEFSIEGYVAGVERVLAAAAGATA</sequence>
<evidence type="ECO:0000256" key="2">
    <source>
        <dbReference type="ARBA" id="ARBA00022679"/>
    </source>
</evidence>
<dbReference type="Proteomes" id="UP000268908">
    <property type="component" value="Unassembled WGS sequence"/>
</dbReference>
<accession>A0A497XLY3</accession>
<dbReference type="Pfam" id="PF13579">
    <property type="entry name" value="Glyco_trans_4_4"/>
    <property type="match status" value="1"/>
</dbReference>
<feature type="domain" description="Glycosyl transferase family 1" evidence="3">
    <location>
        <begin position="216"/>
        <end position="382"/>
    </location>
</feature>
<keyword evidence="2 5" id="KW-0808">Transferase</keyword>
<dbReference type="EMBL" id="RCCI01000004">
    <property type="protein sequence ID" value="RLJ68315.1"/>
    <property type="molecule type" value="Genomic_DNA"/>
</dbReference>
<protein>
    <submittedName>
        <fullName evidence="5">Glycosyltransferase involved in cell wall biosynthesis</fullName>
    </submittedName>
</protein>
<dbReference type="AlphaFoldDB" id="A0A497XLY3"/>
<keyword evidence="6" id="KW-1185">Reference proteome</keyword>
<evidence type="ECO:0000259" key="4">
    <source>
        <dbReference type="Pfam" id="PF13579"/>
    </source>
</evidence>
<name>A0A497XLY3_9PROT</name>
<dbReference type="InterPro" id="IPR001296">
    <property type="entry name" value="Glyco_trans_1"/>
</dbReference>
<evidence type="ECO:0000313" key="6">
    <source>
        <dbReference type="Proteomes" id="UP000268908"/>
    </source>
</evidence>
<dbReference type="InterPro" id="IPR028098">
    <property type="entry name" value="Glyco_trans_4-like_N"/>
</dbReference>
<dbReference type="GO" id="GO:0016757">
    <property type="term" value="F:glycosyltransferase activity"/>
    <property type="evidence" value="ECO:0007669"/>
    <property type="project" value="UniProtKB-KW"/>
</dbReference>
<reference evidence="5 6" key="1">
    <citation type="submission" date="2018-10" db="EMBL/GenBank/DDBJ databases">
        <title>Genomic Encyclopedia of Type Strains, Phase IV (KMG-IV): sequencing the most valuable type-strain genomes for metagenomic binning, comparative biology and taxonomic classification.</title>
        <authorList>
            <person name="Goeker M."/>
        </authorList>
    </citation>
    <scope>NUCLEOTIDE SEQUENCE [LARGE SCALE GENOMIC DNA]</scope>
    <source>
        <strain evidence="5 6">DSM 26916</strain>
    </source>
</reference>
<dbReference type="CDD" id="cd03811">
    <property type="entry name" value="GT4_GT28_WabH-like"/>
    <property type="match status" value="1"/>
</dbReference>
<feature type="domain" description="Glycosyltransferase subfamily 4-like N-terminal" evidence="4">
    <location>
        <begin position="14"/>
        <end position="197"/>
    </location>
</feature>
<evidence type="ECO:0000256" key="1">
    <source>
        <dbReference type="ARBA" id="ARBA00022676"/>
    </source>
</evidence>
<evidence type="ECO:0000259" key="3">
    <source>
        <dbReference type="Pfam" id="PF00534"/>
    </source>
</evidence>
<proteinExistence type="predicted"/>
<dbReference type="SUPFAM" id="SSF53756">
    <property type="entry name" value="UDP-Glycosyltransferase/glycogen phosphorylase"/>
    <property type="match status" value="1"/>
</dbReference>
<keyword evidence="1" id="KW-0328">Glycosyltransferase</keyword>
<dbReference type="RefSeq" id="WP_121240229.1">
    <property type="nucleotide sequence ID" value="NZ_BHVV01000002.1"/>
</dbReference>
<gene>
    <name evidence="5" type="ORF">DFR35_0874</name>
</gene>
<dbReference type="PANTHER" id="PTHR12526:SF629">
    <property type="entry name" value="TEICHURONIC ACID BIOSYNTHESIS GLYCOSYLTRANSFERASE TUAH-RELATED"/>
    <property type="match status" value="1"/>
</dbReference>
<evidence type="ECO:0000313" key="5">
    <source>
        <dbReference type="EMBL" id="RLJ68315.1"/>
    </source>
</evidence>
<dbReference type="Gene3D" id="3.40.50.2000">
    <property type="entry name" value="Glycogen Phosphorylase B"/>
    <property type="match status" value="2"/>
</dbReference>
<comment type="caution">
    <text evidence="5">The sequence shown here is derived from an EMBL/GenBank/DDBJ whole genome shotgun (WGS) entry which is preliminary data.</text>
</comment>
<dbReference type="Pfam" id="PF00534">
    <property type="entry name" value="Glycos_transf_1"/>
    <property type="match status" value="1"/>
</dbReference>